<name>A0ABN1IR32_9GAMM</name>
<evidence type="ECO:0000313" key="2">
    <source>
        <dbReference type="Proteomes" id="UP001501523"/>
    </source>
</evidence>
<evidence type="ECO:0008006" key="3">
    <source>
        <dbReference type="Google" id="ProtNLM"/>
    </source>
</evidence>
<dbReference type="EMBL" id="BAAAEU010000023">
    <property type="protein sequence ID" value="GAA0719314.1"/>
    <property type="molecule type" value="Genomic_DNA"/>
</dbReference>
<sequence length="141" mass="15032">MTDFQVAPHDFDSIAVATFKLIDAKGEIGTIVAPASLDQRARQALRKVHPTVAVPPGSANTLPAGYFLVREFSVEAGEAHLSGQLGPVTGLMTAANMPDCGKEYSVGFYIEGGDWVSHAFKVATCAESRHWVPIEEASPPH</sequence>
<gene>
    <name evidence="1" type="ORF">GCM10009105_27770</name>
</gene>
<dbReference type="Proteomes" id="UP001501523">
    <property type="component" value="Unassembled WGS sequence"/>
</dbReference>
<keyword evidence="2" id="KW-1185">Reference proteome</keyword>
<reference evidence="1 2" key="1">
    <citation type="journal article" date="2019" name="Int. J. Syst. Evol. Microbiol.">
        <title>The Global Catalogue of Microorganisms (GCM) 10K type strain sequencing project: providing services to taxonomists for standard genome sequencing and annotation.</title>
        <authorList>
            <consortium name="The Broad Institute Genomics Platform"/>
            <consortium name="The Broad Institute Genome Sequencing Center for Infectious Disease"/>
            <person name="Wu L."/>
            <person name="Ma J."/>
        </authorList>
    </citation>
    <scope>NUCLEOTIDE SEQUENCE [LARGE SCALE GENOMIC DNA]</scope>
    <source>
        <strain evidence="1 2">JCM 15421</strain>
    </source>
</reference>
<comment type="caution">
    <text evidence="1">The sequence shown here is derived from an EMBL/GenBank/DDBJ whole genome shotgun (WGS) entry which is preliminary data.</text>
</comment>
<proteinExistence type="predicted"/>
<evidence type="ECO:0000313" key="1">
    <source>
        <dbReference type="EMBL" id="GAA0719314.1"/>
    </source>
</evidence>
<accession>A0ABN1IR32</accession>
<protein>
    <recommendedName>
        <fullName evidence="3">DUF1842 domain-containing protein</fullName>
    </recommendedName>
</protein>
<organism evidence="1 2">
    <name type="scientific">Dokdonella soli</name>
    <dbReference type="NCBI Taxonomy" id="529810"/>
    <lineage>
        <taxon>Bacteria</taxon>
        <taxon>Pseudomonadati</taxon>
        <taxon>Pseudomonadota</taxon>
        <taxon>Gammaproteobacteria</taxon>
        <taxon>Lysobacterales</taxon>
        <taxon>Rhodanobacteraceae</taxon>
        <taxon>Dokdonella</taxon>
    </lineage>
</organism>